<gene>
    <name evidence="1" type="ORF">GRI55_09715</name>
</gene>
<protein>
    <submittedName>
        <fullName evidence="1">Uncharacterized protein</fullName>
    </submittedName>
</protein>
<evidence type="ECO:0000313" key="1">
    <source>
        <dbReference type="EMBL" id="MXP36049.1"/>
    </source>
</evidence>
<organism evidence="1 2">
    <name type="scientific">Qipengyuania citrea</name>
    <dbReference type="NCBI Taxonomy" id="225971"/>
    <lineage>
        <taxon>Bacteria</taxon>
        <taxon>Pseudomonadati</taxon>
        <taxon>Pseudomonadota</taxon>
        <taxon>Alphaproteobacteria</taxon>
        <taxon>Sphingomonadales</taxon>
        <taxon>Erythrobacteraceae</taxon>
        <taxon>Qipengyuania</taxon>
    </lineage>
</organism>
<dbReference type="EMBL" id="WTYG01000002">
    <property type="protein sequence ID" value="MXP36049.1"/>
    <property type="molecule type" value="Genomic_DNA"/>
</dbReference>
<reference evidence="1 2" key="1">
    <citation type="submission" date="2019-12" db="EMBL/GenBank/DDBJ databases">
        <title>Genomic-based taxomic classification of the family Erythrobacteraceae.</title>
        <authorList>
            <person name="Xu L."/>
        </authorList>
    </citation>
    <scope>NUCLEOTIDE SEQUENCE [LARGE SCALE GENOMIC DNA]</scope>
    <source>
        <strain evidence="1 2">CGMCC 1.8703</strain>
    </source>
</reference>
<dbReference type="Proteomes" id="UP000439914">
    <property type="component" value="Unassembled WGS sequence"/>
</dbReference>
<evidence type="ECO:0000313" key="2">
    <source>
        <dbReference type="Proteomes" id="UP000439914"/>
    </source>
</evidence>
<accession>A0A6I4UFF5</accession>
<dbReference type="AlphaFoldDB" id="A0A6I4UFF5"/>
<comment type="caution">
    <text evidence="1">The sequence shown here is derived from an EMBL/GenBank/DDBJ whole genome shotgun (WGS) entry which is preliminary data.</text>
</comment>
<name>A0A6I4UFF5_9SPHN</name>
<sequence length="118" mass="12540">MGARNKTTLAVEALLEGEHEALTRKAIDKALEGDVTALRLCLDRIAPARRDSPVSFSLPEIASAEDAVKASSALLCAVAAGEVTPDEAGRVMALLTSHKQLVETCDLESRLTALEQKQ</sequence>
<proteinExistence type="predicted"/>